<evidence type="ECO:0000313" key="4">
    <source>
        <dbReference type="EMBL" id="HJG87291.1"/>
    </source>
</evidence>
<feature type="domain" description="DUF6997" evidence="2">
    <location>
        <begin position="76"/>
        <end position="246"/>
    </location>
</feature>
<gene>
    <name evidence="4" type="ORF">K8V01_09765</name>
</gene>
<sequence length="421" mass="47327">MGLNDSAWEALFQKYDILSRIAAEGQFFISANQIKAFREPRLMTKFDHRVNLPALFADNGLAILPVTRGDYVIAPFAAYHDFEPPQGAPRRVRLPVGLQSLAPRFLVSEAIALNCAAACGILEDFLEDQAVVPTVSGRMGSGRFSFSIDVPGGARRVEVNNAQIEIDAACEGRRFLSLFEAKRDLADDFLVRQLYYPYRVWAERVTKPVKSVFLVFTNGVFHLYEYRFEQPDRYCSLRLVKQRSYTLATGITRSDIGQLLTAAPLLPEPEISFPQANSMARVVNLAELLSGRDMTRDEITAEYGFDARQTNYYTDAGRYLGLMEKDRQDGAVRFRLTPLGRRILSMDLRERQLALAGQILGHRPFREAMGLCLRSGEMPPAGAVVEIMKASGLYHVASESTYFRRASTVTGWLNWILDLAE</sequence>
<feature type="domain" description="DUF6996" evidence="1">
    <location>
        <begin position="5"/>
        <end position="73"/>
    </location>
</feature>
<evidence type="ECO:0000259" key="2">
    <source>
        <dbReference type="Pfam" id="PF22518"/>
    </source>
</evidence>
<reference evidence="4" key="2">
    <citation type="submission" date="2021-09" db="EMBL/GenBank/DDBJ databases">
        <authorList>
            <person name="Gilroy R."/>
        </authorList>
    </citation>
    <scope>NUCLEOTIDE SEQUENCE</scope>
    <source>
        <strain evidence="4">CHK179-5677</strain>
    </source>
</reference>
<comment type="caution">
    <text evidence="4">The sequence shown here is derived from an EMBL/GenBank/DDBJ whole genome shotgun (WGS) entry which is preliminary data.</text>
</comment>
<dbReference type="InterPro" id="IPR054265">
    <property type="entry name" value="DUF6996"/>
</dbReference>
<evidence type="ECO:0000259" key="3">
    <source>
        <dbReference type="Pfam" id="PF23871"/>
    </source>
</evidence>
<name>A0A921ST47_9FIRM</name>
<evidence type="ECO:0000313" key="5">
    <source>
        <dbReference type="Proteomes" id="UP000760668"/>
    </source>
</evidence>
<dbReference type="InterPro" id="IPR055650">
    <property type="entry name" value="DUF7226"/>
</dbReference>
<dbReference type="RefSeq" id="WP_295369934.1">
    <property type="nucleotide sequence ID" value="NZ_DYUC01000097.1"/>
</dbReference>
<reference evidence="4" key="1">
    <citation type="journal article" date="2021" name="PeerJ">
        <title>Extensive microbial diversity within the chicken gut microbiome revealed by metagenomics and culture.</title>
        <authorList>
            <person name="Gilroy R."/>
            <person name="Ravi A."/>
            <person name="Getino M."/>
            <person name="Pursley I."/>
            <person name="Horton D.L."/>
            <person name="Alikhan N.F."/>
            <person name="Baker D."/>
            <person name="Gharbi K."/>
            <person name="Hall N."/>
            <person name="Watson M."/>
            <person name="Adriaenssens E.M."/>
            <person name="Foster-Nyarko E."/>
            <person name="Jarju S."/>
            <person name="Secka A."/>
            <person name="Antonio M."/>
            <person name="Oren A."/>
            <person name="Chaudhuri R.R."/>
            <person name="La Ragione R."/>
            <person name="Hildebrand F."/>
            <person name="Pallen M.J."/>
        </authorList>
    </citation>
    <scope>NUCLEOTIDE SEQUENCE</scope>
    <source>
        <strain evidence="4">CHK179-5677</strain>
    </source>
</reference>
<accession>A0A921ST47</accession>
<dbReference type="Pfam" id="PF23871">
    <property type="entry name" value="DUF7226"/>
    <property type="match status" value="1"/>
</dbReference>
<dbReference type="InterPro" id="IPR054266">
    <property type="entry name" value="DUF6997"/>
</dbReference>
<organism evidence="4 5">
    <name type="scientific">Pseudoflavonifractor capillosus</name>
    <dbReference type="NCBI Taxonomy" id="106588"/>
    <lineage>
        <taxon>Bacteria</taxon>
        <taxon>Bacillati</taxon>
        <taxon>Bacillota</taxon>
        <taxon>Clostridia</taxon>
        <taxon>Eubacteriales</taxon>
        <taxon>Oscillospiraceae</taxon>
        <taxon>Pseudoflavonifractor</taxon>
    </lineage>
</organism>
<proteinExistence type="predicted"/>
<protein>
    <submittedName>
        <fullName evidence="4">Transcriptional regulator</fullName>
    </submittedName>
</protein>
<dbReference type="Pfam" id="PF22518">
    <property type="entry name" value="DUF6997"/>
    <property type="match status" value="1"/>
</dbReference>
<feature type="domain" description="DUF7226" evidence="3">
    <location>
        <begin position="281"/>
        <end position="420"/>
    </location>
</feature>
<evidence type="ECO:0000259" key="1">
    <source>
        <dbReference type="Pfam" id="PF22515"/>
    </source>
</evidence>
<dbReference type="Pfam" id="PF22515">
    <property type="entry name" value="DUF6996"/>
    <property type="match status" value="1"/>
</dbReference>
<dbReference type="Proteomes" id="UP000760668">
    <property type="component" value="Unassembled WGS sequence"/>
</dbReference>
<dbReference type="AlphaFoldDB" id="A0A921ST47"/>
<dbReference type="EMBL" id="DYUC01000097">
    <property type="protein sequence ID" value="HJG87291.1"/>
    <property type="molecule type" value="Genomic_DNA"/>
</dbReference>